<feature type="compositionally biased region" description="Low complexity" evidence="1">
    <location>
        <begin position="195"/>
        <end position="219"/>
    </location>
</feature>
<feature type="compositionally biased region" description="Low complexity" evidence="1">
    <location>
        <begin position="280"/>
        <end position="292"/>
    </location>
</feature>
<evidence type="ECO:0000313" key="2">
    <source>
        <dbReference type="Proteomes" id="UP000095285"/>
    </source>
</evidence>
<evidence type="ECO:0000256" key="1">
    <source>
        <dbReference type="SAM" id="MobiDB-lite"/>
    </source>
</evidence>
<keyword evidence="2" id="KW-1185">Reference proteome</keyword>
<proteinExistence type="predicted"/>
<reference evidence="3" key="2">
    <citation type="submission" date="2016-11" db="UniProtKB">
        <authorList>
            <consortium name="WormBaseParasite"/>
        </authorList>
    </citation>
    <scope>IDENTIFICATION</scope>
</reference>
<feature type="region of interest" description="Disordered" evidence="1">
    <location>
        <begin position="186"/>
        <end position="327"/>
    </location>
</feature>
<evidence type="ECO:0000313" key="3">
    <source>
        <dbReference type="WBParaSite" id="EN70_9891"/>
    </source>
</evidence>
<dbReference type="WBParaSite" id="EN70_9891">
    <property type="protein sequence ID" value="EN70_9891"/>
    <property type="gene ID" value="EN70_9891"/>
</dbReference>
<feature type="region of interest" description="Disordered" evidence="1">
    <location>
        <begin position="1"/>
        <end position="37"/>
    </location>
</feature>
<accession>A0A1I7W5I3</accession>
<reference evidence="2" key="1">
    <citation type="submission" date="2012-04" db="EMBL/GenBank/DDBJ databases">
        <title>The Genome Sequence of Loa loa.</title>
        <authorList>
            <consortium name="The Broad Institute Genome Sequencing Platform"/>
            <consortium name="Broad Institute Genome Sequencing Center for Infectious Disease"/>
            <person name="Nutman T.B."/>
            <person name="Fink D.L."/>
            <person name="Russ C."/>
            <person name="Young S."/>
            <person name="Zeng Q."/>
            <person name="Gargeya S."/>
            <person name="Alvarado L."/>
            <person name="Berlin A."/>
            <person name="Chapman S.B."/>
            <person name="Chen Z."/>
            <person name="Freedman E."/>
            <person name="Gellesch M."/>
            <person name="Goldberg J."/>
            <person name="Griggs A."/>
            <person name="Gujja S."/>
            <person name="Heilman E.R."/>
            <person name="Heiman D."/>
            <person name="Howarth C."/>
            <person name="Mehta T."/>
            <person name="Neiman D."/>
            <person name="Pearson M."/>
            <person name="Roberts A."/>
            <person name="Saif S."/>
            <person name="Shea T."/>
            <person name="Shenoy N."/>
            <person name="Sisk P."/>
            <person name="Stolte C."/>
            <person name="Sykes S."/>
            <person name="White J."/>
            <person name="Yandava C."/>
            <person name="Haas B."/>
            <person name="Henn M.R."/>
            <person name="Nusbaum C."/>
            <person name="Birren B."/>
        </authorList>
    </citation>
    <scope>NUCLEOTIDE SEQUENCE [LARGE SCALE GENOMIC DNA]</scope>
</reference>
<name>A0A1I7W5I3_LOALO</name>
<dbReference type="AlphaFoldDB" id="A0A1I7W5I3"/>
<sequence length="526" mass="58716">MADGNNYRAGDSGQQNDSDDTTRNDEDSSASGQSSINNIATNDDINLNCNALPLPHNDINTLIRNIIEKMNDNSSFNQNDDCSQSDYPQSIMNARYSDNSTITSVETLSWDEIEKKNDTYLLLRRLGTKFNAVRERSKSCSIFQRNRPYPVYNRPTTSSKNLFRFQLLRNQLVCLKKLMKLKHISGLRTEHPASSEESTNSENSTNSEKSSISSESSTSLIEPSDSNNLANLEPLEEHPENPSNLGNPLEHSVSAEYSTNSKHSSSSEYSTGPEHLANQENSSSSENSTNSEYLTGLEHLPSQENPSSSHHMLGSEYSTELKHPQNPKCSMHSVRLISSIIPESSGPSRNFETSEILRNLNSQEFSTSFEEEEEGRRILIGPIDPMLPISLDDSKEASTETSNNDGDSSETDDIYPFLTTSTTDANVIEETPEISSQQSLNMIPYEILANPENDQQTIMRGNPLIINDESYVEYFICSQYSSSSSRNSEQPLDEENLLAETEPENQQPSVQHLDNQDNAIYNINGL</sequence>
<protein>
    <submittedName>
        <fullName evidence="3">RING-type domain-containing protein</fullName>
    </submittedName>
</protein>
<feature type="region of interest" description="Disordered" evidence="1">
    <location>
        <begin position="390"/>
        <end position="414"/>
    </location>
</feature>
<feature type="compositionally biased region" description="Polar residues" evidence="1">
    <location>
        <begin position="255"/>
        <end position="270"/>
    </location>
</feature>
<dbReference type="Proteomes" id="UP000095285">
    <property type="component" value="Unassembled WGS sequence"/>
</dbReference>
<organism evidence="2 3">
    <name type="scientific">Loa loa</name>
    <name type="common">Eye worm</name>
    <name type="synonym">Filaria loa</name>
    <dbReference type="NCBI Taxonomy" id="7209"/>
    <lineage>
        <taxon>Eukaryota</taxon>
        <taxon>Metazoa</taxon>
        <taxon>Ecdysozoa</taxon>
        <taxon>Nematoda</taxon>
        <taxon>Chromadorea</taxon>
        <taxon>Rhabditida</taxon>
        <taxon>Spirurina</taxon>
        <taxon>Spiruromorpha</taxon>
        <taxon>Filarioidea</taxon>
        <taxon>Onchocercidae</taxon>
        <taxon>Loa</taxon>
    </lineage>
</organism>